<dbReference type="Gene3D" id="1.10.150.750">
    <property type="match status" value="1"/>
</dbReference>
<dbReference type="STRING" id="1192759.GCA_000277525_00991"/>
<dbReference type="Pfam" id="PF00702">
    <property type="entry name" value="Hydrolase"/>
    <property type="match status" value="1"/>
</dbReference>
<comment type="caution">
    <text evidence="2">The sequence shown here is derived from an EMBL/GenBank/DDBJ whole genome shotgun (WGS) entry which is preliminary data.</text>
</comment>
<dbReference type="EMBL" id="BBQY01000035">
    <property type="protein sequence ID" value="GBH32304.1"/>
    <property type="molecule type" value="Genomic_DNA"/>
</dbReference>
<evidence type="ECO:0000313" key="3">
    <source>
        <dbReference type="Proteomes" id="UP000290975"/>
    </source>
</evidence>
<dbReference type="InterPro" id="IPR023214">
    <property type="entry name" value="HAD_sf"/>
</dbReference>
<dbReference type="InterPro" id="IPR036412">
    <property type="entry name" value="HAD-like_sf"/>
</dbReference>
<dbReference type="Proteomes" id="UP000290975">
    <property type="component" value="Unassembled WGS sequence"/>
</dbReference>
<protein>
    <submittedName>
        <fullName evidence="2">2-haloacid dehalogenase</fullName>
    </submittedName>
</protein>
<evidence type="ECO:0000256" key="1">
    <source>
        <dbReference type="ARBA" id="ARBA00022801"/>
    </source>
</evidence>
<keyword evidence="3" id="KW-1185">Reference proteome</keyword>
<dbReference type="Gene3D" id="3.40.50.1000">
    <property type="entry name" value="HAD superfamily/HAD-like"/>
    <property type="match status" value="1"/>
</dbReference>
<dbReference type="AlphaFoldDB" id="A0A401J6T9"/>
<keyword evidence="1" id="KW-0378">Hydrolase</keyword>
<dbReference type="SUPFAM" id="SSF56784">
    <property type="entry name" value="HAD-like"/>
    <property type="match status" value="1"/>
</dbReference>
<dbReference type="PANTHER" id="PTHR43316:SF9">
    <property type="entry name" value="ACID DEHALOGENASE, PUTATIVE (AFU_ORTHOLOGUE AFUA_6G14460)-RELATED"/>
    <property type="match status" value="1"/>
</dbReference>
<dbReference type="RefSeq" id="WP_017181859.1">
    <property type="nucleotide sequence ID" value="NZ_BBQY01000035.1"/>
</dbReference>
<dbReference type="PANTHER" id="PTHR43316">
    <property type="entry name" value="HYDROLASE, HALOACID DELAHOGENASE-RELATED"/>
    <property type="match status" value="1"/>
</dbReference>
<dbReference type="NCBIfam" id="TIGR01493">
    <property type="entry name" value="HAD-SF-IA-v2"/>
    <property type="match status" value="1"/>
</dbReference>
<name>A0A401J6T9_SPHXE</name>
<dbReference type="InterPro" id="IPR006439">
    <property type="entry name" value="HAD-SF_hydro_IA"/>
</dbReference>
<dbReference type="InterPro" id="IPR051540">
    <property type="entry name" value="S-2-haloacid_dehalogenase"/>
</dbReference>
<organism evidence="2 3">
    <name type="scientific">Sphingobium xenophagum</name>
    <dbReference type="NCBI Taxonomy" id="121428"/>
    <lineage>
        <taxon>Bacteria</taxon>
        <taxon>Pseudomonadati</taxon>
        <taxon>Pseudomonadota</taxon>
        <taxon>Alphaproteobacteria</taxon>
        <taxon>Sphingomonadales</taxon>
        <taxon>Sphingomonadaceae</taxon>
        <taxon>Sphingobium</taxon>
    </lineage>
</organism>
<proteinExistence type="predicted"/>
<evidence type="ECO:0000313" key="2">
    <source>
        <dbReference type="EMBL" id="GBH32304.1"/>
    </source>
</evidence>
<dbReference type="InterPro" id="IPR006328">
    <property type="entry name" value="2-HAD"/>
</dbReference>
<dbReference type="NCBIfam" id="TIGR01428">
    <property type="entry name" value="HAD_type_II"/>
    <property type="match status" value="1"/>
</dbReference>
<sequence length="268" mass="30466">MGRDKSPIYAFAPLEMGFMFRRAHVVMCLSHGRQAALQEPAKDDQPMPNFRPKYISFDCYGTLTRFRMTEMATAFMADRIDAEKLPAFCKDWSAYRFDQVMGDWQPYQEVIRNSLRRTCKKWGVAYNEADADAVYNTVPTWGPHDDVVGGLSKIGDKIPLVILSNAMNDQIHHNVGMLGAPFHAVYTAQMAQAYKPRMQAFEYMFDQLGANPEDMMHVSSSFRYDQNTATDLHFGCRVFVGRGHEPSNPFYRDVEIPHIGCLPAVVGL</sequence>
<gene>
    <name evidence="2" type="ORF">MBESOW_P3536</name>
</gene>
<reference evidence="2 3" key="1">
    <citation type="submission" date="2014-12" db="EMBL/GenBank/DDBJ databases">
        <title>Whole genome sequencing of Sphingobium xenophagum OW59.</title>
        <authorList>
            <person name="Ohta Y."/>
            <person name="Nishi S."/>
            <person name="Hatada Y."/>
        </authorList>
    </citation>
    <scope>NUCLEOTIDE SEQUENCE [LARGE SCALE GENOMIC DNA]</scope>
    <source>
        <strain evidence="2 3">OW59</strain>
    </source>
</reference>
<accession>A0A401J6T9</accession>
<dbReference type="GO" id="GO:0019120">
    <property type="term" value="F:hydrolase activity, acting on acid halide bonds, in C-halide compounds"/>
    <property type="evidence" value="ECO:0007669"/>
    <property type="project" value="InterPro"/>
</dbReference>